<dbReference type="Proteomes" id="UP000005466">
    <property type="component" value="Unassembled WGS sequence"/>
</dbReference>
<accession>F3CG21</accession>
<gene>
    <name evidence="1" type="ORF">Pgy4_35208</name>
</gene>
<dbReference type="AlphaFoldDB" id="F3CG21"/>
<evidence type="ECO:0000313" key="2">
    <source>
        <dbReference type="Proteomes" id="UP000005466"/>
    </source>
</evidence>
<protein>
    <submittedName>
        <fullName evidence="1">Uncharacterized protein</fullName>
    </submittedName>
</protein>
<dbReference type="EMBL" id="ADWY01002477">
    <property type="protein sequence ID" value="EGH18213.1"/>
    <property type="molecule type" value="Genomic_DNA"/>
</dbReference>
<proteinExistence type="predicted"/>
<dbReference type="BioCyc" id="PSYR875330:G11XH-6705-MONOMER"/>
<comment type="caution">
    <text evidence="1">The sequence shown here is derived from an EMBL/GenBank/DDBJ whole genome shotgun (WGS) entry which is preliminary data.</text>
</comment>
<feature type="non-terminal residue" evidence="1">
    <location>
        <position position="1"/>
    </location>
</feature>
<name>F3CG21_PSESG</name>
<organism evidence="1 2">
    <name type="scientific">Pseudomonas savastanoi pv. glycinea str. race 4</name>
    <dbReference type="NCBI Taxonomy" id="875330"/>
    <lineage>
        <taxon>Bacteria</taxon>
        <taxon>Pseudomonadati</taxon>
        <taxon>Pseudomonadota</taxon>
        <taxon>Gammaproteobacteria</taxon>
        <taxon>Pseudomonadales</taxon>
        <taxon>Pseudomonadaceae</taxon>
        <taxon>Pseudomonas</taxon>
    </lineage>
</organism>
<reference evidence="1 2" key="1">
    <citation type="journal article" date="2011" name="PLoS Pathog.">
        <title>Dynamic evolution of pathogenicity revealed by sequencing and comparative genomics of 19 Pseudomonas syringae isolates.</title>
        <authorList>
            <person name="Baltrus D.A."/>
            <person name="Nishimura M.T."/>
            <person name="Romanchuk A."/>
            <person name="Chang J.H."/>
            <person name="Mukhtar M.S."/>
            <person name="Cherkis K."/>
            <person name="Roach J."/>
            <person name="Grant S.R."/>
            <person name="Jones C.D."/>
            <person name="Dangl J.L."/>
        </authorList>
    </citation>
    <scope>NUCLEOTIDE SEQUENCE [LARGE SCALE GENOMIC DNA]</scope>
    <source>
        <strain evidence="2">race 4</strain>
    </source>
</reference>
<dbReference type="HOGENOM" id="CLU_3407623_0_0_6"/>
<sequence length="30" mass="3326">RPDRVLFRNTRAAVQGFPERKLAASGPSID</sequence>
<evidence type="ECO:0000313" key="1">
    <source>
        <dbReference type="EMBL" id="EGH18213.1"/>
    </source>
</evidence>